<dbReference type="AlphaFoldDB" id="A0A6C0IN65"/>
<dbReference type="SUPFAM" id="SSF56112">
    <property type="entry name" value="Protein kinase-like (PK-like)"/>
    <property type="match status" value="1"/>
</dbReference>
<proteinExistence type="predicted"/>
<dbReference type="InterPro" id="IPR000719">
    <property type="entry name" value="Prot_kinase_dom"/>
</dbReference>
<evidence type="ECO:0000259" key="1">
    <source>
        <dbReference type="PROSITE" id="PS50011"/>
    </source>
</evidence>
<dbReference type="InterPro" id="IPR008271">
    <property type="entry name" value="Ser/Thr_kinase_AS"/>
</dbReference>
<dbReference type="InterPro" id="IPR011009">
    <property type="entry name" value="Kinase-like_dom_sf"/>
</dbReference>
<name>A0A6C0IN65_9ZZZZ</name>
<dbReference type="EMBL" id="MN740221">
    <property type="protein sequence ID" value="QHT94442.1"/>
    <property type="molecule type" value="Genomic_DNA"/>
</dbReference>
<reference evidence="2" key="1">
    <citation type="journal article" date="2020" name="Nature">
        <title>Giant virus diversity and host interactions through global metagenomics.</title>
        <authorList>
            <person name="Schulz F."/>
            <person name="Roux S."/>
            <person name="Paez-Espino D."/>
            <person name="Jungbluth S."/>
            <person name="Walsh D.A."/>
            <person name="Denef V.J."/>
            <person name="McMahon K.D."/>
            <person name="Konstantinidis K.T."/>
            <person name="Eloe-Fadrosh E.A."/>
            <person name="Kyrpides N.C."/>
            <person name="Woyke T."/>
        </authorList>
    </citation>
    <scope>NUCLEOTIDE SEQUENCE</scope>
    <source>
        <strain evidence="2">GVMAG-M-3300024258-28</strain>
    </source>
</reference>
<feature type="domain" description="Protein kinase" evidence="1">
    <location>
        <begin position="5"/>
        <end position="363"/>
    </location>
</feature>
<evidence type="ECO:0000313" key="2">
    <source>
        <dbReference type="EMBL" id="QHT94442.1"/>
    </source>
</evidence>
<organism evidence="2">
    <name type="scientific">viral metagenome</name>
    <dbReference type="NCBI Taxonomy" id="1070528"/>
    <lineage>
        <taxon>unclassified sequences</taxon>
        <taxon>metagenomes</taxon>
        <taxon>organismal metagenomes</taxon>
    </lineage>
</organism>
<sequence>MSKLSENVVLFSQGAYGCIFMDEVTVSKKNKKPVYVKKVQKRKETSDNEKEIGNIVKNINNYMNYFAPIEESSQLSLSSNDSNEIKKCEFITEEKKEFETNKIRFVGEHSLAIHLNLLSKKEKNANMFMETLLEVYVHLCEGVSKLNKKEIVHLDLKENNIIFDDVRKNPIIIDFGLSKKVKEASPRDIFFVYGPDYSPWCFDIALLTYICNELGENWEKEIIQSVHIEKVMKEFVDTNYGVNDLLSEEQKELLIRNMRKDASKYVNRDGKQVYNELINERYQSWDNYSLAVIFLYILQLMTNEMIENNEIVKKFRMVLINVIISIENRPIADETIKELYKEFSSNNKIAVTELTDELKKEFTPEKYNERSLLLVETKNKTEEKKK</sequence>
<dbReference type="PANTHER" id="PTHR44167:SF24">
    <property type="entry name" value="SERINE_THREONINE-PROTEIN KINASE CHK2"/>
    <property type="match status" value="1"/>
</dbReference>
<dbReference type="Gene3D" id="1.10.510.10">
    <property type="entry name" value="Transferase(Phosphotransferase) domain 1"/>
    <property type="match status" value="1"/>
</dbReference>
<dbReference type="GO" id="GO:0004674">
    <property type="term" value="F:protein serine/threonine kinase activity"/>
    <property type="evidence" value="ECO:0007669"/>
    <property type="project" value="TreeGrafter"/>
</dbReference>
<accession>A0A6C0IN65</accession>
<dbReference type="PANTHER" id="PTHR44167">
    <property type="entry name" value="OVARIAN-SPECIFIC SERINE/THREONINE-PROTEIN KINASE LOK-RELATED"/>
    <property type="match status" value="1"/>
</dbReference>
<dbReference type="SMART" id="SM00220">
    <property type="entry name" value="S_TKc"/>
    <property type="match status" value="1"/>
</dbReference>
<dbReference type="PROSITE" id="PS50011">
    <property type="entry name" value="PROTEIN_KINASE_DOM"/>
    <property type="match status" value="1"/>
</dbReference>
<dbReference type="GO" id="GO:0005524">
    <property type="term" value="F:ATP binding"/>
    <property type="evidence" value="ECO:0007669"/>
    <property type="project" value="InterPro"/>
</dbReference>
<dbReference type="PROSITE" id="PS51257">
    <property type="entry name" value="PROKAR_LIPOPROTEIN"/>
    <property type="match status" value="1"/>
</dbReference>
<dbReference type="GO" id="GO:0044773">
    <property type="term" value="P:mitotic DNA damage checkpoint signaling"/>
    <property type="evidence" value="ECO:0007669"/>
    <property type="project" value="TreeGrafter"/>
</dbReference>
<dbReference type="Pfam" id="PF00069">
    <property type="entry name" value="Pkinase"/>
    <property type="match status" value="1"/>
</dbReference>
<dbReference type="PROSITE" id="PS00108">
    <property type="entry name" value="PROTEIN_KINASE_ST"/>
    <property type="match status" value="1"/>
</dbReference>
<protein>
    <recommendedName>
        <fullName evidence="1">Protein kinase domain-containing protein</fullName>
    </recommendedName>
</protein>
<dbReference type="GO" id="GO:0005737">
    <property type="term" value="C:cytoplasm"/>
    <property type="evidence" value="ECO:0007669"/>
    <property type="project" value="TreeGrafter"/>
</dbReference>
<dbReference type="GO" id="GO:0005634">
    <property type="term" value="C:nucleus"/>
    <property type="evidence" value="ECO:0007669"/>
    <property type="project" value="TreeGrafter"/>
</dbReference>